<proteinExistence type="predicted"/>
<dbReference type="Pfam" id="PF25254">
    <property type="entry name" value="DUF7856"/>
    <property type="match status" value="1"/>
</dbReference>
<comment type="caution">
    <text evidence="2">The sequence shown here is derived from an EMBL/GenBank/DDBJ whole genome shotgun (WGS) entry which is preliminary data.</text>
</comment>
<evidence type="ECO:0000313" key="2">
    <source>
        <dbReference type="EMBL" id="MRW96553.1"/>
    </source>
</evidence>
<evidence type="ECO:0000256" key="1">
    <source>
        <dbReference type="SAM" id="Coils"/>
    </source>
</evidence>
<dbReference type="AlphaFoldDB" id="A0A6A8G8F3"/>
<reference evidence="2 3" key="1">
    <citation type="submission" date="2019-11" db="EMBL/GenBank/DDBJ databases">
        <title>Whole genome sequence of Haloferax sp. MBLA0078.</title>
        <authorList>
            <person name="Seo M.-J."/>
            <person name="Cho E.-S."/>
        </authorList>
    </citation>
    <scope>NUCLEOTIDE SEQUENCE [LARGE SCALE GENOMIC DNA]</scope>
    <source>
        <strain evidence="2 3">MBLA0078</strain>
    </source>
</reference>
<feature type="coiled-coil region" evidence="1">
    <location>
        <begin position="108"/>
        <end position="232"/>
    </location>
</feature>
<sequence>MKVYLPDGAVREGRGIDLSDTAFAPETVVAAVRDPGSPADALRIDCPEPDSGHDVLARVPISTITTKRLSTAVARSRGRSSPVDEELDRLTSRLAEYADTDDDYSTPLRAARRRLAEAGDDEAGLRERTASLRGRLAAHREAGDDDAIEATRAELVDVATQLSEVETERIAAEQRLEALEREAKRARDSRDERLRLTDAVANRRREARTYFADTLAAEFDEARDALSALSSETTDTDTLTALAAVRLADFRAPVVSTCRFFADAETAAHHLDCPVIRL</sequence>
<keyword evidence="1" id="KW-0175">Coiled coil</keyword>
<dbReference type="OrthoDB" id="242664at2157"/>
<keyword evidence="3" id="KW-1185">Reference proteome</keyword>
<name>A0A6A8G8F3_9EURY</name>
<protein>
    <submittedName>
        <fullName evidence="2">Uncharacterized protein</fullName>
    </submittedName>
</protein>
<gene>
    <name evidence="2" type="ORF">GJR99_08210</name>
</gene>
<dbReference type="RefSeq" id="WP_151111054.1">
    <property type="nucleotide sequence ID" value="NZ_WKJQ01000001.1"/>
</dbReference>
<dbReference type="InterPro" id="IPR057178">
    <property type="entry name" value="DUF7856"/>
</dbReference>
<dbReference type="EMBL" id="WKJQ01000001">
    <property type="protein sequence ID" value="MRW96553.1"/>
    <property type="molecule type" value="Genomic_DNA"/>
</dbReference>
<dbReference type="Proteomes" id="UP000443423">
    <property type="component" value="Unassembled WGS sequence"/>
</dbReference>
<organism evidence="2 3">
    <name type="scientific">Haloferax marinum</name>
    <dbReference type="NCBI Taxonomy" id="2666143"/>
    <lineage>
        <taxon>Archaea</taxon>
        <taxon>Methanobacteriati</taxon>
        <taxon>Methanobacteriota</taxon>
        <taxon>Stenosarchaea group</taxon>
        <taxon>Halobacteria</taxon>
        <taxon>Halobacteriales</taxon>
        <taxon>Haloferacaceae</taxon>
        <taxon>Haloferax</taxon>
    </lineage>
</organism>
<evidence type="ECO:0000313" key="3">
    <source>
        <dbReference type="Proteomes" id="UP000443423"/>
    </source>
</evidence>
<accession>A0A6A8G8F3</accession>